<keyword evidence="1" id="KW-1015">Disulfide bond</keyword>
<reference evidence="3 5" key="1">
    <citation type="journal article" date="2008" name="Science">
        <title>The Physcomitrella genome reveals evolutionary insights into the conquest of land by plants.</title>
        <authorList>
            <person name="Rensing S."/>
            <person name="Lang D."/>
            <person name="Zimmer A."/>
            <person name="Terry A."/>
            <person name="Salamov A."/>
            <person name="Shapiro H."/>
            <person name="Nishiyama T."/>
            <person name="Perroud P.-F."/>
            <person name="Lindquist E."/>
            <person name="Kamisugi Y."/>
            <person name="Tanahashi T."/>
            <person name="Sakakibara K."/>
            <person name="Fujita T."/>
            <person name="Oishi K."/>
            <person name="Shin-I T."/>
            <person name="Kuroki Y."/>
            <person name="Toyoda A."/>
            <person name="Suzuki Y."/>
            <person name="Hashimoto A."/>
            <person name="Yamaguchi K."/>
            <person name="Sugano A."/>
            <person name="Kohara Y."/>
            <person name="Fujiyama A."/>
            <person name="Anterola A."/>
            <person name="Aoki S."/>
            <person name="Ashton N."/>
            <person name="Barbazuk W.B."/>
            <person name="Barker E."/>
            <person name="Bennetzen J."/>
            <person name="Bezanilla M."/>
            <person name="Blankenship R."/>
            <person name="Cho S.H."/>
            <person name="Dutcher S."/>
            <person name="Estelle M."/>
            <person name="Fawcett J.A."/>
            <person name="Gundlach H."/>
            <person name="Hanada K."/>
            <person name="Heyl A."/>
            <person name="Hicks K.A."/>
            <person name="Hugh J."/>
            <person name="Lohr M."/>
            <person name="Mayer K."/>
            <person name="Melkozernov A."/>
            <person name="Murata T."/>
            <person name="Nelson D."/>
            <person name="Pils B."/>
            <person name="Prigge M."/>
            <person name="Reiss B."/>
            <person name="Renner T."/>
            <person name="Rombauts S."/>
            <person name="Rushton P."/>
            <person name="Sanderfoot A."/>
            <person name="Schween G."/>
            <person name="Shiu S.-H."/>
            <person name="Stueber K."/>
            <person name="Theodoulou F.L."/>
            <person name="Tu H."/>
            <person name="Van de Peer Y."/>
            <person name="Verrier P.J."/>
            <person name="Waters E."/>
            <person name="Wood A."/>
            <person name="Yang L."/>
            <person name="Cove D."/>
            <person name="Cuming A."/>
            <person name="Hasebe M."/>
            <person name="Lucas S."/>
            <person name="Mishler D.B."/>
            <person name="Reski R."/>
            <person name="Grigoriev I."/>
            <person name="Quatrano R.S."/>
            <person name="Boore J.L."/>
        </authorList>
    </citation>
    <scope>NUCLEOTIDE SEQUENCE [LARGE SCALE GENOMIC DNA]</scope>
    <source>
        <strain evidence="4 5">cv. Gransden 2004</strain>
    </source>
</reference>
<protein>
    <recommendedName>
        <fullName evidence="2">CP12 domain-containing protein</fullName>
    </recommendedName>
</protein>
<dbReference type="OrthoDB" id="4362at2759"/>
<dbReference type="EnsemblPlants" id="Pp3c19_19100V3.2">
    <property type="protein sequence ID" value="PAC:32937713.CDS.1"/>
    <property type="gene ID" value="Pp3c19_19100"/>
</dbReference>
<dbReference type="InterPro" id="IPR003823">
    <property type="entry name" value="CP12_dom"/>
</dbReference>
<dbReference type="PaxDb" id="3218-PP1S170_47V6.1"/>
<dbReference type="Gramene" id="Pp3c19_19100V3.2">
    <property type="protein sequence ID" value="PAC:32937713.CDS.1"/>
    <property type="gene ID" value="Pp3c19_19100"/>
</dbReference>
<reference evidence="3 5" key="2">
    <citation type="journal article" date="2018" name="Plant J.">
        <title>The Physcomitrella patens chromosome-scale assembly reveals moss genome structure and evolution.</title>
        <authorList>
            <person name="Lang D."/>
            <person name="Ullrich K.K."/>
            <person name="Murat F."/>
            <person name="Fuchs J."/>
            <person name="Jenkins J."/>
            <person name="Haas F.B."/>
            <person name="Piednoel M."/>
            <person name="Gundlach H."/>
            <person name="Van Bel M."/>
            <person name="Meyberg R."/>
            <person name="Vives C."/>
            <person name="Morata J."/>
            <person name="Symeonidi A."/>
            <person name="Hiss M."/>
            <person name="Muchero W."/>
            <person name="Kamisugi Y."/>
            <person name="Saleh O."/>
            <person name="Blanc G."/>
            <person name="Decker E.L."/>
            <person name="van Gessel N."/>
            <person name="Grimwood J."/>
            <person name="Hayes R.D."/>
            <person name="Graham S.W."/>
            <person name="Gunter L.E."/>
            <person name="McDaniel S.F."/>
            <person name="Hoernstein S.N.W."/>
            <person name="Larsson A."/>
            <person name="Li F.W."/>
            <person name="Perroud P.F."/>
            <person name="Phillips J."/>
            <person name="Ranjan P."/>
            <person name="Rokshar D.S."/>
            <person name="Rothfels C.J."/>
            <person name="Schneider L."/>
            <person name="Shu S."/>
            <person name="Stevenson D.W."/>
            <person name="Thummler F."/>
            <person name="Tillich M."/>
            <person name="Villarreal Aguilar J.C."/>
            <person name="Widiez T."/>
            <person name="Wong G.K."/>
            <person name="Wymore A."/>
            <person name="Zhang Y."/>
            <person name="Zimmer A.D."/>
            <person name="Quatrano R.S."/>
            <person name="Mayer K.F.X."/>
            <person name="Goodstein D."/>
            <person name="Casacuberta J.M."/>
            <person name="Vandepoele K."/>
            <person name="Reski R."/>
            <person name="Cuming A.C."/>
            <person name="Tuskan G.A."/>
            <person name="Maumus F."/>
            <person name="Salse J."/>
            <person name="Schmutz J."/>
            <person name="Rensing S.A."/>
        </authorList>
    </citation>
    <scope>NUCLEOTIDE SEQUENCE [LARGE SCALE GENOMIC DNA]</scope>
    <source>
        <strain evidence="4 5">cv. Gransden 2004</strain>
    </source>
</reference>
<accession>A9T5W2</accession>
<sequence>MAAAAMLTVAAPSAQLAASLLTPQVSFPRVQAQGAWTTTRAAPRLRLVCMATPTGSSGPAINTDDKVATKIEDAQEVCAGDNQSEECAAAWDEVEAAAKEQAKTEDPIDKYCNDNPEADECRVYNT</sequence>
<feature type="disulfide bond" evidence="1">
    <location>
        <begin position="78"/>
        <end position="87"/>
    </location>
</feature>
<gene>
    <name evidence="4" type="primary">LOC112295962</name>
    <name evidence="3" type="ORF">PHYPA_024313</name>
</gene>
<dbReference type="SMART" id="SM01093">
    <property type="entry name" value="CP12"/>
    <property type="match status" value="1"/>
</dbReference>
<dbReference type="GO" id="GO:0009507">
    <property type="term" value="C:chloroplast"/>
    <property type="evidence" value="ECO:0000318"/>
    <property type="project" value="GO_Central"/>
</dbReference>
<proteinExistence type="predicted"/>
<reference evidence="4" key="3">
    <citation type="submission" date="2020-12" db="UniProtKB">
        <authorList>
            <consortium name="EnsemblPlants"/>
        </authorList>
    </citation>
    <scope>IDENTIFICATION</scope>
</reference>
<evidence type="ECO:0000313" key="5">
    <source>
        <dbReference type="Proteomes" id="UP000006727"/>
    </source>
</evidence>
<evidence type="ECO:0000313" key="3">
    <source>
        <dbReference type="EMBL" id="PNR34496.1"/>
    </source>
</evidence>
<organism evidence="3">
    <name type="scientific">Physcomitrium patens</name>
    <name type="common">Spreading-leaved earth moss</name>
    <name type="synonym">Physcomitrella patens</name>
    <dbReference type="NCBI Taxonomy" id="3218"/>
    <lineage>
        <taxon>Eukaryota</taxon>
        <taxon>Viridiplantae</taxon>
        <taxon>Streptophyta</taxon>
        <taxon>Embryophyta</taxon>
        <taxon>Bryophyta</taxon>
        <taxon>Bryophytina</taxon>
        <taxon>Bryopsida</taxon>
        <taxon>Funariidae</taxon>
        <taxon>Funariales</taxon>
        <taxon>Funariaceae</taxon>
        <taxon>Physcomitrium</taxon>
    </lineage>
</organism>
<dbReference type="PANTHER" id="PTHR33921">
    <property type="entry name" value="CALVIN CYCLE PROTEIN CP12-2, CHLOROPLASTIC"/>
    <property type="match status" value="1"/>
</dbReference>
<dbReference type="Gramene" id="Pp3c19_19100V3.1">
    <property type="protein sequence ID" value="PAC:32937712.CDS.1"/>
    <property type="gene ID" value="Pp3c19_19100"/>
</dbReference>
<keyword evidence="5" id="KW-1185">Reference proteome</keyword>
<dbReference type="RefSeq" id="XP_024403775.1">
    <property type="nucleotide sequence ID" value="XM_024548007.2"/>
</dbReference>
<dbReference type="PANTHER" id="PTHR33921:SF15">
    <property type="entry name" value="CALVIN CYCLE PROTEIN CP12-2, CHLOROPLASTIC"/>
    <property type="match status" value="1"/>
</dbReference>
<name>A9T5W2_PHYPA</name>
<dbReference type="HOGENOM" id="CLU_137076_0_0_1"/>
<dbReference type="Pfam" id="PF02672">
    <property type="entry name" value="CP12"/>
    <property type="match status" value="1"/>
</dbReference>
<dbReference type="GO" id="GO:0080153">
    <property type="term" value="P:negative regulation of reductive pentose-phosphate cycle"/>
    <property type="evidence" value="ECO:0000318"/>
    <property type="project" value="GO_Central"/>
</dbReference>
<feature type="disulfide bond" evidence="1">
    <location>
        <begin position="112"/>
        <end position="121"/>
    </location>
</feature>
<dbReference type="Proteomes" id="UP000006727">
    <property type="component" value="Chromosome 19"/>
</dbReference>
<evidence type="ECO:0000259" key="2">
    <source>
        <dbReference type="SMART" id="SM01093"/>
    </source>
</evidence>
<dbReference type="AlphaFoldDB" id="A9T5W2"/>
<dbReference type="EnsemblPlants" id="Pp3c19_19100V3.1">
    <property type="protein sequence ID" value="PAC:32937712.CDS.1"/>
    <property type="gene ID" value="Pp3c19_19100"/>
</dbReference>
<dbReference type="GeneID" id="112295962"/>
<dbReference type="EMBL" id="ABEU02000019">
    <property type="protein sequence ID" value="PNR34496.1"/>
    <property type="molecule type" value="Genomic_DNA"/>
</dbReference>
<feature type="domain" description="CP12" evidence="2">
    <location>
        <begin position="63"/>
        <end position="126"/>
    </location>
</feature>
<dbReference type="InterPro" id="IPR039314">
    <property type="entry name" value="CP12-like"/>
</dbReference>
<evidence type="ECO:0000256" key="1">
    <source>
        <dbReference type="PIRSR" id="PIRSR639314-50"/>
    </source>
</evidence>
<evidence type="ECO:0000313" key="4">
    <source>
        <dbReference type="EnsemblPlants" id="PAC:32937712.CDS.1"/>
    </source>
</evidence>